<keyword evidence="1" id="KW-0472">Membrane</keyword>
<dbReference type="EMBL" id="CP044081">
    <property type="protein sequence ID" value="QEU08955.1"/>
    <property type="molecule type" value="Genomic_DNA"/>
</dbReference>
<keyword evidence="1" id="KW-1133">Transmembrane helix</keyword>
<gene>
    <name evidence="2" type="ORF">FOB51_13665</name>
    <name evidence="3" type="ORF">FOB51_16965</name>
</gene>
<keyword evidence="1" id="KW-0812">Transmembrane</keyword>
<protein>
    <submittedName>
        <fullName evidence="3">Uncharacterized protein</fullName>
    </submittedName>
</protein>
<dbReference type="AlphaFoldDB" id="A0A5P2QTY7"/>
<organism evidence="3 4">
    <name type="scientific">Paracoccus yeei</name>
    <dbReference type="NCBI Taxonomy" id="147645"/>
    <lineage>
        <taxon>Bacteria</taxon>
        <taxon>Pseudomonadati</taxon>
        <taxon>Pseudomonadota</taxon>
        <taxon>Alphaproteobacteria</taxon>
        <taxon>Rhodobacterales</taxon>
        <taxon>Paracoccaceae</taxon>
        <taxon>Paracoccus</taxon>
    </lineage>
</organism>
<dbReference type="EMBL" id="CP044081">
    <property type="protein sequence ID" value="QEU09554.1"/>
    <property type="molecule type" value="Genomic_DNA"/>
</dbReference>
<accession>A0A5P2QTY7</accession>
<sequence>MEITNMDIKDALVALIIGSAGVAVGGGAVGFVYKQYLKRSFEEAERRIEQIEHTQCEFLNKEMQEHSFIEKPSYCLAQ</sequence>
<dbReference type="RefSeq" id="WP_190941340.1">
    <property type="nucleotide sequence ID" value="NZ_CP044081.1"/>
</dbReference>
<reference evidence="3 4" key="1">
    <citation type="submission" date="2019-09" db="EMBL/GenBank/DDBJ databases">
        <title>FDA dAtabase for Regulatory Grade micrObial Sequences (FDA-ARGOS): Supporting development and validation of Infectious Disease Dx tests.</title>
        <authorList>
            <person name="Sciortino C."/>
            <person name="Tallon L."/>
            <person name="Sadzewicz L."/>
            <person name="Vavikolanu K."/>
            <person name="Mehta A."/>
            <person name="Aluvathingal J."/>
            <person name="Nadendla S."/>
            <person name="Nandy P."/>
            <person name="Geyer C."/>
            <person name="Yan Y."/>
            <person name="Sichtig H."/>
        </authorList>
    </citation>
    <scope>NUCLEOTIDE SEQUENCE [LARGE SCALE GENOMIC DNA]</scope>
    <source>
        <strain evidence="3 4">FDAARGOS_643</strain>
    </source>
</reference>
<evidence type="ECO:0000313" key="3">
    <source>
        <dbReference type="EMBL" id="QEU09554.1"/>
    </source>
</evidence>
<proteinExistence type="predicted"/>
<dbReference type="Proteomes" id="UP000324507">
    <property type="component" value="Chromosome"/>
</dbReference>
<feature type="transmembrane region" description="Helical" evidence="1">
    <location>
        <begin position="12"/>
        <end position="33"/>
    </location>
</feature>
<evidence type="ECO:0000313" key="4">
    <source>
        <dbReference type="Proteomes" id="UP000324507"/>
    </source>
</evidence>
<name>A0A5P2QTY7_9RHOB</name>
<evidence type="ECO:0000256" key="1">
    <source>
        <dbReference type="SAM" id="Phobius"/>
    </source>
</evidence>
<evidence type="ECO:0000313" key="2">
    <source>
        <dbReference type="EMBL" id="QEU08955.1"/>
    </source>
</evidence>